<dbReference type="Pfam" id="PF06441">
    <property type="entry name" value="EHN"/>
    <property type="match status" value="1"/>
</dbReference>
<evidence type="ECO:0000313" key="6">
    <source>
        <dbReference type="EMBL" id="GLB38196.1"/>
    </source>
</evidence>
<dbReference type="SUPFAM" id="SSF53474">
    <property type="entry name" value="alpha/beta-Hydrolases"/>
    <property type="match status" value="1"/>
</dbReference>
<keyword evidence="2" id="KW-0058">Aromatic hydrocarbons catabolism</keyword>
<feature type="active site" description="Nucleophile" evidence="4">
    <location>
        <position position="182"/>
    </location>
</feature>
<evidence type="ECO:0000256" key="4">
    <source>
        <dbReference type="PIRSR" id="PIRSR001112-1"/>
    </source>
</evidence>
<comment type="caution">
    <text evidence="6">The sequence shown here is derived from an EMBL/GenBank/DDBJ whole genome shotgun (WGS) entry which is preliminary data.</text>
</comment>
<evidence type="ECO:0000256" key="3">
    <source>
        <dbReference type="ARBA" id="ARBA00022801"/>
    </source>
</evidence>
<feature type="active site" description="Proton donor" evidence="4">
    <location>
        <position position="320"/>
    </location>
</feature>
<comment type="similarity">
    <text evidence="1">Belongs to the peptidase S33 family.</text>
</comment>
<organism evidence="6 7">
    <name type="scientific">Lyophyllum shimeji</name>
    <name type="common">Hon-shimeji</name>
    <name type="synonym">Tricholoma shimeji</name>
    <dbReference type="NCBI Taxonomy" id="47721"/>
    <lineage>
        <taxon>Eukaryota</taxon>
        <taxon>Fungi</taxon>
        <taxon>Dikarya</taxon>
        <taxon>Basidiomycota</taxon>
        <taxon>Agaricomycotina</taxon>
        <taxon>Agaricomycetes</taxon>
        <taxon>Agaricomycetidae</taxon>
        <taxon>Agaricales</taxon>
        <taxon>Tricholomatineae</taxon>
        <taxon>Lyophyllaceae</taxon>
        <taxon>Lyophyllum</taxon>
    </lineage>
</organism>
<feature type="active site" description="Proton acceptor" evidence="4">
    <location>
        <position position="376"/>
    </location>
</feature>
<dbReference type="EMBL" id="BRPK01000005">
    <property type="protein sequence ID" value="GLB38196.1"/>
    <property type="molecule type" value="Genomic_DNA"/>
</dbReference>
<reference evidence="6" key="1">
    <citation type="submission" date="2022-07" db="EMBL/GenBank/DDBJ databases">
        <title>The genome of Lyophyllum shimeji provides insight into the initial evolution of ectomycorrhizal fungal genome.</title>
        <authorList>
            <person name="Kobayashi Y."/>
            <person name="Shibata T."/>
            <person name="Hirakawa H."/>
            <person name="Shigenobu S."/>
            <person name="Nishiyama T."/>
            <person name="Yamada A."/>
            <person name="Hasebe M."/>
            <person name="Kawaguchi M."/>
        </authorList>
    </citation>
    <scope>NUCLEOTIDE SEQUENCE</scope>
    <source>
        <strain evidence="6">AT787</strain>
    </source>
</reference>
<protein>
    <submittedName>
        <fullName evidence="6">Alpha beta-hydrolase</fullName>
    </submittedName>
</protein>
<sequence>MSSSIETPFKISIPDDQLSLLQQKLALATFPDELDEAGWAYGAPLADVKRLISRWKDGYDWRKHEAELNTELPQFTRDLDVEGFGTLNVHYVHKKSQVENAIPLLFVHGWPGSFIEVRKILPLLVDASPDHPSFHVVAISLPGYGFSAAPTKKGFAIPQFAEVGHKLMLALGYDEYVTQGGDWGYWIARRIAHVYGHKHCKAWHTNFPGAAPPSLGRPLVLLRHLFSSLPFFSYSDPEKAGLARLAWFRDMGRGYYVEQSTRPQTLGYGLADSPVGLLAWIYEKLVEWTDGYAWDDDEVLTWISIYYFSRAGPAASLRIYYEHTQASGGLNAYFNEEPTTIPVGHSHFPKELVQVPRSWVKTKNLVFSGEHESGGHFAAHEKPEELVGDLRKMFGKGGGAFGVVKGKNGYA</sequence>
<dbReference type="PRINTS" id="PR00412">
    <property type="entry name" value="EPOXHYDRLASE"/>
</dbReference>
<dbReference type="InterPro" id="IPR010497">
    <property type="entry name" value="Epoxide_hydro_N"/>
</dbReference>
<dbReference type="GO" id="GO:0097176">
    <property type="term" value="P:epoxide metabolic process"/>
    <property type="evidence" value="ECO:0007669"/>
    <property type="project" value="TreeGrafter"/>
</dbReference>
<dbReference type="AlphaFoldDB" id="A0A9P3PM39"/>
<dbReference type="InterPro" id="IPR000639">
    <property type="entry name" value="Epox_hydrolase-like"/>
</dbReference>
<evidence type="ECO:0000313" key="7">
    <source>
        <dbReference type="Proteomes" id="UP001063166"/>
    </source>
</evidence>
<dbReference type="Proteomes" id="UP001063166">
    <property type="component" value="Unassembled WGS sequence"/>
</dbReference>
<dbReference type="InterPro" id="IPR016292">
    <property type="entry name" value="Epoxide_hydrolase"/>
</dbReference>
<evidence type="ECO:0000259" key="5">
    <source>
        <dbReference type="Pfam" id="PF06441"/>
    </source>
</evidence>
<evidence type="ECO:0000256" key="2">
    <source>
        <dbReference type="ARBA" id="ARBA00022797"/>
    </source>
</evidence>
<feature type="domain" description="Epoxide hydrolase N-terminal" evidence="5">
    <location>
        <begin position="7"/>
        <end position="117"/>
    </location>
</feature>
<keyword evidence="7" id="KW-1185">Reference proteome</keyword>
<dbReference type="InterPro" id="IPR029058">
    <property type="entry name" value="AB_hydrolase_fold"/>
</dbReference>
<dbReference type="PANTHER" id="PTHR21661">
    <property type="entry name" value="EPOXIDE HYDROLASE 1-RELATED"/>
    <property type="match status" value="1"/>
</dbReference>
<proteinExistence type="inferred from homology"/>
<name>A0A9P3PM39_LYOSH</name>
<gene>
    <name evidence="6" type="ORF">LshimejAT787_0500610</name>
</gene>
<dbReference type="PANTHER" id="PTHR21661:SF35">
    <property type="entry name" value="EPOXIDE HYDROLASE"/>
    <property type="match status" value="1"/>
</dbReference>
<dbReference type="GO" id="GO:0004301">
    <property type="term" value="F:epoxide hydrolase activity"/>
    <property type="evidence" value="ECO:0007669"/>
    <property type="project" value="TreeGrafter"/>
</dbReference>
<evidence type="ECO:0000256" key="1">
    <source>
        <dbReference type="ARBA" id="ARBA00010088"/>
    </source>
</evidence>
<accession>A0A9P3PM39</accession>
<dbReference type="PIRSF" id="PIRSF001112">
    <property type="entry name" value="Epoxide_hydrolase"/>
    <property type="match status" value="1"/>
</dbReference>
<dbReference type="OrthoDB" id="7130006at2759"/>
<dbReference type="Gene3D" id="3.40.50.1820">
    <property type="entry name" value="alpha/beta hydrolase"/>
    <property type="match status" value="1"/>
</dbReference>
<keyword evidence="3" id="KW-0378">Hydrolase</keyword>